<name>A0A1G4JTD9_9SACH</name>
<organism evidence="2 3">
    <name type="scientific">Lachancea meyersii CBS 8951</name>
    <dbReference type="NCBI Taxonomy" id="1266667"/>
    <lineage>
        <taxon>Eukaryota</taxon>
        <taxon>Fungi</taxon>
        <taxon>Dikarya</taxon>
        <taxon>Ascomycota</taxon>
        <taxon>Saccharomycotina</taxon>
        <taxon>Saccharomycetes</taxon>
        <taxon>Saccharomycetales</taxon>
        <taxon>Saccharomycetaceae</taxon>
        <taxon>Lachancea</taxon>
    </lineage>
</organism>
<feature type="region of interest" description="Disordered" evidence="1">
    <location>
        <begin position="32"/>
        <end position="127"/>
    </location>
</feature>
<feature type="compositionally biased region" description="Polar residues" evidence="1">
    <location>
        <begin position="71"/>
        <end position="89"/>
    </location>
</feature>
<reference evidence="3" key="1">
    <citation type="submission" date="2016-03" db="EMBL/GenBank/DDBJ databases">
        <authorList>
            <person name="Devillers Hugo."/>
        </authorList>
    </citation>
    <scope>NUCLEOTIDE SEQUENCE [LARGE SCALE GENOMIC DNA]</scope>
</reference>
<evidence type="ECO:0000256" key="1">
    <source>
        <dbReference type="SAM" id="MobiDB-lite"/>
    </source>
</evidence>
<evidence type="ECO:0000313" key="2">
    <source>
        <dbReference type="EMBL" id="SCU94152.1"/>
    </source>
</evidence>
<dbReference type="OrthoDB" id="4049658at2759"/>
<protein>
    <submittedName>
        <fullName evidence="2">LAME_0F06348g1_1</fullName>
    </submittedName>
</protein>
<dbReference type="AlphaFoldDB" id="A0A1G4JTD9"/>
<gene>
    <name evidence="2" type="ORF">LAME_0F06348G</name>
</gene>
<evidence type="ECO:0000313" key="3">
    <source>
        <dbReference type="Proteomes" id="UP000191144"/>
    </source>
</evidence>
<feature type="region of interest" description="Disordered" evidence="1">
    <location>
        <begin position="141"/>
        <end position="170"/>
    </location>
</feature>
<dbReference type="EMBL" id="LT598477">
    <property type="protein sequence ID" value="SCU94152.1"/>
    <property type="molecule type" value="Genomic_DNA"/>
</dbReference>
<dbReference type="Proteomes" id="UP000191144">
    <property type="component" value="Chromosome F"/>
</dbReference>
<proteinExistence type="predicted"/>
<sequence length="362" mass="39628">MIVPRKIGHSRRLYSGAISQDFLKNVLERVKETAAKKPIQNRPNPRSRAPRRARENDESGRNNYGKKAGSRNANFNQGPVINDSNMSGPSGSGKPGINATLINRQPQFRRRRAGAGASATGEMQSNNSAIMDALDSSEGARFNTRKSQQLSNSSGKRNRAPRTGQRTVPGLTNASFTMEGIVAQAKKSAASEQYSPDEPTPLGLLKYAPNLSHSSFSKLNKYGLFTLQENDFPLTRPINLGLATSPSEKPRNVSLSPNVTSFGKYTPASSVAWRREKLLKNVVVSPDVSQFETMVEGKYVPLSPTSEKDFATLSKNAKKRGELVQNSDLVRLSLERSNMDMADKDLVYNVCSGLQPVSQLRA</sequence>
<keyword evidence="3" id="KW-1185">Reference proteome</keyword>
<feature type="compositionally biased region" description="Polar residues" evidence="1">
    <location>
        <begin position="145"/>
        <end position="155"/>
    </location>
</feature>
<accession>A0A1G4JTD9</accession>